<feature type="chain" id="PRO_5047313371" evidence="1">
    <location>
        <begin position="23"/>
        <end position="224"/>
    </location>
</feature>
<organism evidence="2 3">
    <name type="scientific">Fuscovulum ytuae</name>
    <dbReference type="NCBI Taxonomy" id="3042299"/>
    <lineage>
        <taxon>Bacteria</taxon>
        <taxon>Pseudomonadati</taxon>
        <taxon>Pseudomonadota</taxon>
        <taxon>Alphaproteobacteria</taxon>
        <taxon>Rhodobacterales</taxon>
        <taxon>Paracoccaceae</taxon>
        <taxon>Fuscovulum</taxon>
    </lineage>
</organism>
<name>A0ABY8QAI1_9RHOB</name>
<reference evidence="2 3" key="1">
    <citation type="submission" date="2023-04" db="EMBL/GenBank/DDBJ databases">
        <title>YMD61, complete Genome.</title>
        <authorList>
            <person name="Zhang J."/>
        </authorList>
    </citation>
    <scope>NUCLEOTIDE SEQUENCE [LARGE SCALE GENOMIC DNA]</scope>
    <source>
        <strain evidence="2 3">YMD61</strain>
    </source>
</reference>
<feature type="signal peptide" evidence="1">
    <location>
        <begin position="1"/>
        <end position="22"/>
    </location>
</feature>
<keyword evidence="3" id="KW-1185">Reference proteome</keyword>
<dbReference type="Gene3D" id="2.30.30.40">
    <property type="entry name" value="SH3 Domains"/>
    <property type="match status" value="1"/>
</dbReference>
<dbReference type="InterPro" id="IPR010466">
    <property type="entry name" value="DUF1058"/>
</dbReference>
<keyword evidence="1" id="KW-0732">Signal</keyword>
<dbReference type="Pfam" id="PF06347">
    <property type="entry name" value="SH3_4"/>
    <property type="match status" value="2"/>
</dbReference>
<gene>
    <name evidence="2" type="ORF">QF092_07965</name>
</gene>
<evidence type="ECO:0000313" key="3">
    <source>
        <dbReference type="Proteomes" id="UP001230978"/>
    </source>
</evidence>
<protein>
    <submittedName>
        <fullName evidence="2">SH3 domain-containing protein</fullName>
    </submittedName>
</protein>
<sequence>MALSARMALAGALIWAAGIAGAQEGVRPMPRPDTAPAQAAEITPIAVATPAPDAAPALAAPVVPEPATAATPAVAAKPARDPNRGSVTNLPLPRYVSLKGSEGNARRGPGLTHRIDWVFTRSGMPLKITAEFEHWRRVEDAEGVGGWVHYALLSGVRSILVAKDMAEFHARPQDESEVLFKAERNVVGWVQECGADWCRVSVNGDRGWVHKSALWGVQPGEIIE</sequence>
<evidence type="ECO:0000256" key="1">
    <source>
        <dbReference type="SAM" id="SignalP"/>
    </source>
</evidence>
<dbReference type="EMBL" id="CP124535">
    <property type="protein sequence ID" value="WGV17704.1"/>
    <property type="molecule type" value="Genomic_DNA"/>
</dbReference>
<accession>A0ABY8QAI1</accession>
<dbReference type="Proteomes" id="UP001230978">
    <property type="component" value="Chromosome"/>
</dbReference>
<evidence type="ECO:0000313" key="2">
    <source>
        <dbReference type="EMBL" id="WGV17704.1"/>
    </source>
</evidence>
<proteinExistence type="predicted"/>